<evidence type="ECO:0000313" key="2">
    <source>
        <dbReference type="EMBL" id="VDL70697.1"/>
    </source>
</evidence>
<feature type="chain" id="PRO_5043125130" evidence="1">
    <location>
        <begin position="17"/>
        <end position="242"/>
    </location>
</feature>
<reference evidence="2 3" key="2">
    <citation type="submission" date="2018-11" db="EMBL/GenBank/DDBJ databases">
        <authorList>
            <consortium name="Pathogen Informatics"/>
        </authorList>
    </citation>
    <scope>NUCLEOTIDE SEQUENCE [LARGE SCALE GENOMIC DNA]</scope>
</reference>
<evidence type="ECO:0000256" key="1">
    <source>
        <dbReference type="SAM" id="SignalP"/>
    </source>
</evidence>
<dbReference type="AlphaFoldDB" id="A0A0N4XW63"/>
<dbReference type="OMA" id="PNMEPIN"/>
<gene>
    <name evidence="2" type="ORF">NBR_LOCUS7108</name>
</gene>
<dbReference type="Proteomes" id="UP000271162">
    <property type="component" value="Unassembled WGS sequence"/>
</dbReference>
<proteinExistence type="predicted"/>
<keyword evidence="3" id="KW-1185">Reference proteome</keyword>
<dbReference type="WBParaSite" id="NBR_0000710701-mRNA-1">
    <property type="protein sequence ID" value="NBR_0000710701-mRNA-1"/>
    <property type="gene ID" value="NBR_0000710701"/>
</dbReference>
<feature type="signal peptide" evidence="1">
    <location>
        <begin position="1"/>
        <end position="16"/>
    </location>
</feature>
<organism evidence="4">
    <name type="scientific">Nippostrongylus brasiliensis</name>
    <name type="common">Rat hookworm</name>
    <dbReference type="NCBI Taxonomy" id="27835"/>
    <lineage>
        <taxon>Eukaryota</taxon>
        <taxon>Metazoa</taxon>
        <taxon>Ecdysozoa</taxon>
        <taxon>Nematoda</taxon>
        <taxon>Chromadorea</taxon>
        <taxon>Rhabditida</taxon>
        <taxon>Rhabditina</taxon>
        <taxon>Rhabditomorpha</taxon>
        <taxon>Strongyloidea</taxon>
        <taxon>Heligmosomidae</taxon>
        <taxon>Nippostrongylus</taxon>
    </lineage>
</organism>
<reference evidence="4" key="1">
    <citation type="submission" date="2017-02" db="UniProtKB">
        <authorList>
            <consortium name="WormBaseParasite"/>
        </authorList>
    </citation>
    <scope>IDENTIFICATION</scope>
</reference>
<protein>
    <submittedName>
        <fullName evidence="2 4">Uncharacterized protein</fullName>
    </submittedName>
</protein>
<sequence>MFILFFIYLSILIVWCHEELPGYSNDIEPPLMYNGEKMKFGVGTVKDDYGAQPYLQIPTGNGENLKVPKAFYHYTEREMGAESGWGIPSGGRLLGLKSLVKNNLKEINGVYLPLPNMQPINLHFITQRTFEKGIDTSAHDQSPDGALQAAKRLCQVASESECEKALLQYHRTKAQSTKQESNPLHTQLLNLGDLTSYSALRDREGGGMGVVVGVPGYDPLYVGGALDLNNDSNLSFRLQQPE</sequence>
<dbReference type="EMBL" id="UYSL01019860">
    <property type="protein sequence ID" value="VDL70697.1"/>
    <property type="molecule type" value="Genomic_DNA"/>
</dbReference>
<evidence type="ECO:0000313" key="4">
    <source>
        <dbReference type="WBParaSite" id="NBR_0000710701-mRNA-1"/>
    </source>
</evidence>
<name>A0A0N4XW63_NIPBR</name>
<accession>A0A0N4XW63</accession>
<evidence type="ECO:0000313" key="3">
    <source>
        <dbReference type="Proteomes" id="UP000271162"/>
    </source>
</evidence>
<keyword evidence="1" id="KW-0732">Signal</keyword>